<gene>
    <name evidence="2" type="ORF">ACFOZY_00635</name>
</gene>
<reference evidence="3" key="1">
    <citation type="journal article" date="2019" name="Int. J. Syst. Evol. Microbiol.">
        <title>The Global Catalogue of Microorganisms (GCM) 10K type strain sequencing project: providing services to taxonomists for standard genome sequencing and annotation.</title>
        <authorList>
            <consortium name="The Broad Institute Genomics Platform"/>
            <consortium name="The Broad Institute Genome Sequencing Center for Infectious Disease"/>
            <person name="Wu L."/>
            <person name="Ma J."/>
        </authorList>
    </citation>
    <scope>NUCLEOTIDE SEQUENCE [LARGE SCALE GENOMIC DNA]</scope>
    <source>
        <strain evidence="3">CCUG 59778</strain>
    </source>
</reference>
<evidence type="ECO:0000313" key="2">
    <source>
        <dbReference type="EMBL" id="MFC4408931.1"/>
    </source>
</evidence>
<feature type="compositionally biased region" description="Low complexity" evidence="1">
    <location>
        <begin position="11"/>
        <end position="24"/>
    </location>
</feature>
<dbReference type="Proteomes" id="UP001595817">
    <property type="component" value="Unassembled WGS sequence"/>
</dbReference>
<accession>A0ABV8WZ51</accession>
<feature type="region of interest" description="Disordered" evidence="1">
    <location>
        <begin position="36"/>
        <end position="60"/>
    </location>
</feature>
<feature type="compositionally biased region" description="Basic and acidic residues" evidence="1">
    <location>
        <begin position="1"/>
        <end position="10"/>
    </location>
</feature>
<proteinExistence type="predicted"/>
<evidence type="ECO:0000256" key="1">
    <source>
        <dbReference type="SAM" id="MobiDB-lite"/>
    </source>
</evidence>
<feature type="region of interest" description="Disordered" evidence="1">
    <location>
        <begin position="1"/>
        <end position="24"/>
    </location>
</feature>
<organism evidence="2 3">
    <name type="scientific">Chungangia koreensis</name>
    <dbReference type="NCBI Taxonomy" id="752657"/>
    <lineage>
        <taxon>Bacteria</taxon>
        <taxon>Bacillati</taxon>
        <taxon>Bacillota</taxon>
        <taxon>Bacilli</taxon>
        <taxon>Lactobacillales</taxon>
        <taxon>Chungangia</taxon>
    </lineage>
</organism>
<protein>
    <recommendedName>
        <fullName evidence="4">YfhD family protein</fullName>
    </recommendedName>
</protein>
<dbReference type="EMBL" id="JBHSEC010000001">
    <property type="protein sequence ID" value="MFC4408931.1"/>
    <property type="molecule type" value="Genomic_DNA"/>
</dbReference>
<name>A0ABV8WZ51_9LACT</name>
<evidence type="ECO:0000313" key="3">
    <source>
        <dbReference type="Proteomes" id="UP001595817"/>
    </source>
</evidence>
<keyword evidence="3" id="KW-1185">Reference proteome</keyword>
<comment type="caution">
    <text evidence="2">The sequence shown here is derived from an EMBL/GenBank/DDBJ whole genome shotgun (WGS) entry which is preliminary data.</text>
</comment>
<sequence>MANNRNERNRNNNNITNPNNDLNNRAEFAEDFDLNVEDINRSEEPDRELNKLRNKADNDC</sequence>
<dbReference type="RefSeq" id="WP_378151151.1">
    <property type="nucleotide sequence ID" value="NZ_JBHSEC010000001.1"/>
</dbReference>
<evidence type="ECO:0008006" key="4">
    <source>
        <dbReference type="Google" id="ProtNLM"/>
    </source>
</evidence>
<feature type="compositionally biased region" description="Basic and acidic residues" evidence="1">
    <location>
        <begin position="38"/>
        <end position="60"/>
    </location>
</feature>